<keyword evidence="3" id="KW-1185">Reference proteome</keyword>
<organism evidence="2 3">
    <name type="scientific">Amborella trichopoda</name>
    <dbReference type="NCBI Taxonomy" id="13333"/>
    <lineage>
        <taxon>Eukaryota</taxon>
        <taxon>Viridiplantae</taxon>
        <taxon>Streptophyta</taxon>
        <taxon>Embryophyta</taxon>
        <taxon>Tracheophyta</taxon>
        <taxon>Spermatophyta</taxon>
        <taxon>Magnoliopsida</taxon>
        <taxon>Amborellales</taxon>
        <taxon>Amborellaceae</taxon>
        <taxon>Amborella</taxon>
    </lineage>
</organism>
<dbReference type="Proteomes" id="UP000017836">
    <property type="component" value="Unassembled WGS sequence"/>
</dbReference>
<dbReference type="HOGENOM" id="CLU_109110_0_0_1"/>
<gene>
    <name evidence="2" type="ORF">AMTR_s00109p00022120</name>
</gene>
<reference evidence="3" key="1">
    <citation type="journal article" date="2013" name="Science">
        <title>The Amborella genome and the evolution of flowering plants.</title>
        <authorList>
            <consortium name="Amborella Genome Project"/>
        </authorList>
    </citation>
    <scope>NUCLEOTIDE SEQUENCE [LARGE SCALE GENOMIC DNA]</scope>
</reference>
<evidence type="ECO:0000313" key="3">
    <source>
        <dbReference type="Proteomes" id="UP000017836"/>
    </source>
</evidence>
<dbReference type="PANTHER" id="PTHR35461">
    <property type="entry name" value="BNAANNG14610D PROTEIN"/>
    <property type="match status" value="1"/>
</dbReference>
<sequence length="221" mass="26372">MLLKNVIHKAKELLSLDNLRHVFLGGYQRLRATTPNPSSFFSCACTRSTSSKIHHSFRETTMLWDPQTQHQHLHQHLTKPTAPVVVLSREDRNRVPERRRGEDRNRVPERRWGEDRNMVVESRRGEERERSWEERMQTREKVAQKLRELEMLERGNVEHVLDIEETLHYYSRLTCPFYVDIFNKFFLDMYPDSLISHQNDLPIPQNQKKTLSSHTLKPSPY</sequence>
<protein>
    <recommendedName>
        <fullName evidence="4">OVATE domain-containing protein</fullName>
    </recommendedName>
</protein>
<dbReference type="Gramene" id="ERM98557">
    <property type="protein sequence ID" value="ERM98557"/>
    <property type="gene ID" value="AMTR_s00109p00022120"/>
</dbReference>
<dbReference type="AlphaFoldDB" id="W1NRP7"/>
<feature type="region of interest" description="Disordered" evidence="1">
    <location>
        <begin position="201"/>
        <end position="221"/>
    </location>
</feature>
<dbReference type="STRING" id="13333.W1NRP7"/>
<evidence type="ECO:0000256" key="1">
    <source>
        <dbReference type="SAM" id="MobiDB-lite"/>
    </source>
</evidence>
<evidence type="ECO:0000313" key="2">
    <source>
        <dbReference type="EMBL" id="ERM98557.1"/>
    </source>
</evidence>
<dbReference type="PANTHER" id="PTHR35461:SF3">
    <property type="entry name" value="OVATE DOMAIN-CONTAINING PROTEIN"/>
    <property type="match status" value="1"/>
</dbReference>
<accession>W1NRP7</accession>
<name>W1NRP7_AMBTC</name>
<proteinExistence type="predicted"/>
<dbReference type="OMA" id="WMDEYGH"/>
<dbReference type="EMBL" id="KI395307">
    <property type="protein sequence ID" value="ERM98557.1"/>
    <property type="molecule type" value="Genomic_DNA"/>
</dbReference>
<dbReference type="eggNOG" id="ENOG502S265">
    <property type="taxonomic scope" value="Eukaryota"/>
</dbReference>
<evidence type="ECO:0008006" key="4">
    <source>
        <dbReference type="Google" id="ProtNLM"/>
    </source>
</evidence>